<proteinExistence type="predicted"/>
<dbReference type="EMBL" id="QQOH01000001">
    <property type="protein sequence ID" value="RDE25172.1"/>
    <property type="molecule type" value="Genomic_DNA"/>
</dbReference>
<dbReference type="RefSeq" id="WP_114694768.1">
    <property type="nucleotide sequence ID" value="NZ_QQOH01000001.1"/>
</dbReference>
<gene>
    <name evidence="3" type="ORF">DV711_06340</name>
</gene>
<name>A0A369WU23_9GAMM</name>
<evidence type="ECO:0000313" key="3">
    <source>
        <dbReference type="EMBL" id="RDE25172.1"/>
    </source>
</evidence>
<feature type="region of interest" description="Disordered" evidence="1">
    <location>
        <begin position="836"/>
        <end position="858"/>
    </location>
</feature>
<sequence>MAIPLTFLEASSGKPMAKTFRQQETLSYPLVKNVTSHHYETEATLDGIRERFSLIKQHAGLNHCMLKGPLTRQLSNESRKGTSDSNAPSQTLVIDLDGLSTTGLDLPIPDQFTGNALKDLAEKLIQYLPEVLHNTTYIVHASSSLGRKAHEISLHLEFMLAQPVKPAALKLWLKGQNFSCEALKDRLSLTRSGMNLHWLIDPSLADNSRIIYIAPPIFEGVDDPFSDDDARWQLIEKEAHSVDILAQAASLLPAGINALRQERLNALRKAIGLKKHNPKTRMLLDEGRRVSVIQNPDEMTIELHRVDGEYAIFDVNGGDSHSYWCRLSNPEIIYNFKGEEPFEFAKADPQSYQNFMEQFGGEVIKRQDLIPMVVRDINTDTHFCFMYDQPEDRVTLDPEGNSSLKTIQRANIEDFLAEHGKPVPDPMPQWHLVFRPQNTQVMQFQEKVLNTYTAPDHIRNPQNLLSDHCGITYKVGHECRDIRANMQLLAPTCHKLLWHVLGQDTASYNHFINWLAFVIQNRDISGTAWILSGTQGTGKGILQSQVLNPLIGKAYHRHVTMDNLEDRFNSNMARTLMYTVDEFRLGDSREANHLIDRIKNYITEGHGELRGMHREAQTQRIYANWLFFSNHSDVMPIPDGDRRMNVAEPQRRKLMDVHPELQNEIHQLEAEIGTLAAFLLNFNVNELAARNPLENDAKQRMKVASLNTSEQFCYALRTGDFDYFAEHALKKTETVTDTNQVIHLHSAKEIISTWAASVELETACNVSIDEAFRVWQALNSERSNNINKFRTMLARNDVDIQQTNIEGRPVSIITVIWKPQDSDITRLKDSGLVDSLSGATPPATTTGGMSWLHKKPVH</sequence>
<dbReference type="Proteomes" id="UP000253769">
    <property type="component" value="Unassembled WGS sequence"/>
</dbReference>
<evidence type="ECO:0000313" key="4">
    <source>
        <dbReference type="Proteomes" id="UP000253769"/>
    </source>
</evidence>
<feature type="domain" description="NrS-1 polymerase-like helicase" evidence="2">
    <location>
        <begin position="531"/>
        <end position="643"/>
    </location>
</feature>
<protein>
    <recommendedName>
        <fullName evidence="2">NrS-1 polymerase-like helicase domain-containing protein</fullName>
    </recommendedName>
</protein>
<keyword evidence="4" id="KW-1185">Reference proteome</keyword>
<evidence type="ECO:0000256" key="1">
    <source>
        <dbReference type="SAM" id="MobiDB-lite"/>
    </source>
</evidence>
<comment type="caution">
    <text evidence="3">The sequence shown here is derived from an EMBL/GenBank/DDBJ whole genome shotgun (WGS) entry which is preliminary data.</text>
</comment>
<accession>A0A369WU23</accession>
<feature type="compositionally biased region" description="Low complexity" evidence="1">
    <location>
        <begin position="838"/>
        <end position="848"/>
    </location>
</feature>
<evidence type="ECO:0000259" key="2">
    <source>
        <dbReference type="Pfam" id="PF19263"/>
    </source>
</evidence>
<dbReference type="AlphaFoldDB" id="A0A369WU23"/>
<dbReference type="Pfam" id="PF19263">
    <property type="entry name" value="DUF5906"/>
    <property type="match status" value="1"/>
</dbReference>
<dbReference type="InterPro" id="IPR045455">
    <property type="entry name" value="NrS-1_pol-like_helicase"/>
</dbReference>
<dbReference type="OrthoDB" id="9148322at2"/>
<organism evidence="3 4">
    <name type="scientific">Motiliproteus coralliicola</name>
    <dbReference type="NCBI Taxonomy" id="2283196"/>
    <lineage>
        <taxon>Bacteria</taxon>
        <taxon>Pseudomonadati</taxon>
        <taxon>Pseudomonadota</taxon>
        <taxon>Gammaproteobacteria</taxon>
        <taxon>Oceanospirillales</taxon>
        <taxon>Oceanospirillaceae</taxon>
        <taxon>Motiliproteus</taxon>
    </lineage>
</organism>
<reference evidence="3 4" key="1">
    <citation type="submission" date="2018-07" db="EMBL/GenBank/DDBJ databases">
        <title>Motiliproteus coralliicola sp. nov., a bacterium isolated from Coral.</title>
        <authorList>
            <person name="Wang G."/>
        </authorList>
    </citation>
    <scope>NUCLEOTIDE SEQUENCE [LARGE SCALE GENOMIC DNA]</scope>
    <source>
        <strain evidence="3 4">C34</strain>
    </source>
</reference>